<protein>
    <submittedName>
        <fullName evidence="1">Uncharacterized protein</fullName>
    </submittedName>
</protein>
<organism evidence="1 2">
    <name type="scientific">Virgisporangium aurantiacum</name>
    <dbReference type="NCBI Taxonomy" id="175570"/>
    <lineage>
        <taxon>Bacteria</taxon>
        <taxon>Bacillati</taxon>
        <taxon>Actinomycetota</taxon>
        <taxon>Actinomycetes</taxon>
        <taxon>Micromonosporales</taxon>
        <taxon>Micromonosporaceae</taxon>
        <taxon>Virgisporangium</taxon>
    </lineage>
</organism>
<dbReference type="AlphaFoldDB" id="A0A8J3ZJA5"/>
<dbReference type="EMBL" id="BOPG01000138">
    <property type="protein sequence ID" value="GIJ64919.1"/>
    <property type="molecule type" value="Genomic_DNA"/>
</dbReference>
<evidence type="ECO:0000313" key="1">
    <source>
        <dbReference type="EMBL" id="GIJ64919.1"/>
    </source>
</evidence>
<comment type="caution">
    <text evidence="1">The sequence shown here is derived from an EMBL/GenBank/DDBJ whole genome shotgun (WGS) entry which is preliminary data.</text>
</comment>
<gene>
    <name evidence="1" type="ORF">Vau01_124350</name>
</gene>
<keyword evidence="2" id="KW-1185">Reference proteome</keyword>
<reference evidence="1" key="1">
    <citation type="submission" date="2021-01" db="EMBL/GenBank/DDBJ databases">
        <title>Whole genome shotgun sequence of Virgisporangium aurantiacum NBRC 16421.</title>
        <authorList>
            <person name="Komaki H."/>
            <person name="Tamura T."/>
        </authorList>
    </citation>
    <scope>NUCLEOTIDE SEQUENCE</scope>
    <source>
        <strain evidence="1">NBRC 16421</strain>
    </source>
</reference>
<sequence length="456" mass="48374">MSDRLPAGLKAVAATGVSPPLQAVTPLAPAAEITSRERPAEPLRLEFALNQKSPHDDGSVVIATAESAQGPWTLVAADVSEDGSTARVTTDHLSWWQPLRIDVGAAVRELNDSLFAGITGNLTAEATHPTCQNEAAARADGYSITSSTNDTLYWCFGVEGNQRILRVANRLRYPLEAAHPGLTTRAAGRVQLELQQLARLGSGEKSLLFPFDQAEFTVAVEPGKSASLSTAYSGYAQSLAQLQFGVEVLLSLLTRFGAGPPSNGQAGFNRTVVIMDELLTGAGCADAVRSVNVGQVITQCFSPKQIIEAFGWQGLLLAPVVAVGSVLEYFRSSFNALGDLFNDRAEYQVQIRRTGPTLPSCPDKQQIEAIVRAYPASPRIERATVESAVTCDAGWASATVTMQLAGIESPNNIVGGSAVVRMRNGRWEVVEIGQDLTGTVACREAPPKVRAAIACG</sequence>
<evidence type="ECO:0000313" key="2">
    <source>
        <dbReference type="Proteomes" id="UP000612585"/>
    </source>
</evidence>
<dbReference type="Proteomes" id="UP000612585">
    <property type="component" value="Unassembled WGS sequence"/>
</dbReference>
<proteinExistence type="predicted"/>
<accession>A0A8J3ZJA5</accession>
<name>A0A8J3ZJA5_9ACTN</name>